<protein>
    <submittedName>
        <fullName evidence="2">Uncharacterized protein</fullName>
    </submittedName>
</protein>
<dbReference type="Proteomes" id="UP000247702">
    <property type="component" value="Unassembled WGS sequence"/>
</dbReference>
<feature type="compositionally biased region" description="Acidic residues" evidence="1">
    <location>
        <begin position="453"/>
        <end position="465"/>
    </location>
</feature>
<organism evidence="2 4">
    <name type="scientific">Rhizophagus clarus</name>
    <dbReference type="NCBI Taxonomy" id="94130"/>
    <lineage>
        <taxon>Eukaryota</taxon>
        <taxon>Fungi</taxon>
        <taxon>Fungi incertae sedis</taxon>
        <taxon>Mucoromycota</taxon>
        <taxon>Glomeromycotina</taxon>
        <taxon>Glomeromycetes</taxon>
        <taxon>Glomerales</taxon>
        <taxon>Glomeraceae</taxon>
        <taxon>Rhizophagus</taxon>
    </lineage>
</organism>
<evidence type="ECO:0000313" key="3">
    <source>
        <dbReference type="EMBL" id="GES76173.1"/>
    </source>
</evidence>
<gene>
    <name evidence="3" type="ORF">RCL2_000358100</name>
    <name evidence="2" type="ORF">RclHR1_14350002</name>
</gene>
<dbReference type="EMBL" id="BLAL01000019">
    <property type="protein sequence ID" value="GES76173.1"/>
    <property type="molecule type" value="Genomic_DNA"/>
</dbReference>
<dbReference type="Proteomes" id="UP000615446">
    <property type="component" value="Unassembled WGS sequence"/>
</dbReference>
<proteinExistence type="predicted"/>
<reference evidence="3" key="2">
    <citation type="submission" date="2019-10" db="EMBL/GenBank/DDBJ databases">
        <title>Conservation and host-specific expression of non-tandemly repeated heterogenous ribosome RNA gene in arbuscular mycorrhizal fungi.</title>
        <authorList>
            <person name="Maeda T."/>
            <person name="Kobayashi Y."/>
            <person name="Nakagawa T."/>
            <person name="Ezawa T."/>
            <person name="Yamaguchi K."/>
            <person name="Bino T."/>
            <person name="Nishimoto Y."/>
            <person name="Shigenobu S."/>
            <person name="Kawaguchi M."/>
        </authorList>
    </citation>
    <scope>NUCLEOTIDE SEQUENCE</scope>
    <source>
        <strain evidence="3">HR1</strain>
    </source>
</reference>
<dbReference type="EMBL" id="BEXD01000486">
    <property type="protein sequence ID" value="GBB87853.1"/>
    <property type="molecule type" value="Genomic_DNA"/>
</dbReference>
<sequence>MEYFTERQMDYYNHQELHETQMIVKDKDCLSCEKCYPIREEVPRVFEKVWRILKKFESNIKGYNRITVIEVLNLLSIDSRERDDYNRPKIKKILDRILESIRYNEQPSFKEKGLRQVLVVIARNYIENNKENEVCDGLIGNPELVKYGYILEEWDVEIRFEKFWIWYKIEHKGGPVNIKSYEALKTFKEILYLIDEVNETDKELPYKAKRLITELVNEHIEYIGSRFSQDIILKIWNRVKETKQFSIEEENIEEDSESSIESYKLTEDAEKEMQEELIGMGYELDMSEIERLIRIHITKEIVLIEEFIDFYLHNRKLEDKELHHKCMNWLKGKIVLDDDNNINESIQNEQDDNDSEYIGSEDSFEKLGLEEKVTKLLKRKREIMGIVSEEEIRKFLEWGYIESIIMDNDIVLEYRKLRMEGDPYDEDDGIVKEGLDRYIIDKEIRAMKRKEENEEEIELTTEYESSDEKYDFNEQEIEENDDNNIENNINTLENFPSPNHSDLEIINSEELNSETESNSETSEGEINQELENFRRILRTPSPIRNMALNENQLKRALETAIGYPANTLDNPLASGQTLTEIVNTAGEISGGIIWPTFNGKEDEDVNDWII</sequence>
<evidence type="ECO:0000256" key="1">
    <source>
        <dbReference type="SAM" id="MobiDB-lite"/>
    </source>
</evidence>
<comment type="caution">
    <text evidence="2">The sequence shown here is derived from an EMBL/GenBank/DDBJ whole genome shotgun (WGS) entry which is preliminary data.</text>
</comment>
<evidence type="ECO:0000313" key="4">
    <source>
        <dbReference type="Proteomes" id="UP000247702"/>
    </source>
</evidence>
<reference evidence="2 4" key="1">
    <citation type="submission" date="2017-11" db="EMBL/GenBank/DDBJ databases">
        <title>The genome of Rhizophagus clarus HR1 reveals common genetic basis of auxotrophy among arbuscular mycorrhizal fungi.</title>
        <authorList>
            <person name="Kobayashi Y."/>
        </authorList>
    </citation>
    <scope>NUCLEOTIDE SEQUENCE [LARGE SCALE GENOMIC DNA]</scope>
    <source>
        <strain evidence="2 4">HR1</strain>
    </source>
</reference>
<keyword evidence="4" id="KW-1185">Reference proteome</keyword>
<dbReference type="AlphaFoldDB" id="A0A2Z6QCH8"/>
<accession>A0A2Z6QCH8</accession>
<evidence type="ECO:0000313" key="2">
    <source>
        <dbReference type="EMBL" id="GBB87853.1"/>
    </source>
</evidence>
<name>A0A2Z6QCH8_9GLOM</name>
<feature type="region of interest" description="Disordered" evidence="1">
    <location>
        <begin position="450"/>
        <end position="469"/>
    </location>
</feature>